<evidence type="ECO:0000313" key="3">
    <source>
        <dbReference type="Proteomes" id="UP000266234"/>
    </source>
</evidence>
<proteinExistence type="predicted"/>
<dbReference type="PANTHER" id="PTHR42083">
    <property type="entry name" value="MARVEL DOMAIN-CONTAINING PROTEIN"/>
    <property type="match status" value="1"/>
</dbReference>
<dbReference type="PANTHER" id="PTHR42083:SF1">
    <property type="entry name" value="MARVEL DOMAIN-CONTAINING PROTEIN"/>
    <property type="match status" value="1"/>
</dbReference>
<keyword evidence="3" id="KW-1185">Reference proteome</keyword>
<keyword evidence="1" id="KW-0472">Membrane</keyword>
<protein>
    <submittedName>
        <fullName evidence="2">Marvel-like domain</fullName>
    </submittedName>
</protein>
<feature type="transmembrane region" description="Helical" evidence="1">
    <location>
        <begin position="109"/>
        <end position="132"/>
    </location>
</feature>
<dbReference type="Proteomes" id="UP000266234">
    <property type="component" value="Unassembled WGS sequence"/>
</dbReference>
<dbReference type="AlphaFoldDB" id="A0A395SZD2"/>
<sequence>MQEKSPLYPTDAKEVGYLKHSPSVQDDHKLDLEKSLLSQRILNPSTHTADYRETKRLAVVAILYGLDLAQATKDNFRAHASWVYAELVAGVSMIICIMHLFFMTAVWYWGLLDALVSVLWLAQFGVFASIYLGVEGDETFATASLGRMQAAVWVNLISVFLWFATTLYGIIGCCARFRKSWQKGKSVEMDSVPES</sequence>
<evidence type="ECO:0000313" key="2">
    <source>
        <dbReference type="EMBL" id="RGP77833.1"/>
    </source>
</evidence>
<accession>A0A395SZD2</accession>
<name>A0A395SZD2_9HYPO</name>
<evidence type="ECO:0000256" key="1">
    <source>
        <dbReference type="SAM" id="Phobius"/>
    </source>
</evidence>
<keyword evidence="1" id="KW-1133">Transmembrane helix</keyword>
<dbReference type="EMBL" id="PXOG01000083">
    <property type="protein sequence ID" value="RGP77833.1"/>
    <property type="molecule type" value="Genomic_DNA"/>
</dbReference>
<feature type="transmembrane region" description="Helical" evidence="1">
    <location>
        <begin position="82"/>
        <end position="102"/>
    </location>
</feature>
<reference evidence="2 3" key="1">
    <citation type="journal article" date="2018" name="PLoS Pathog.">
        <title>Evolution of structural diversity of trichothecenes, a family of toxins produced by plant pathogenic and entomopathogenic fungi.</title>
        <authorList>
            <person name="Proctor R.H."/>
            <person name="McCormick S.P."/>
            <person name="Kim H.S."/>
            <person name="Cardoza R.E."/>
            <person name="Stanley A.M."/>
            <person name="Lindo L."/>
            <person name="Kelly A."/>
            <person name="Brown D.W."/>
            <person name="Lee T."/>
            <person name="Vaughan M.M."/>
            <person name="Alexander N.J."/>
            <person name="Busman M."/>
            <person name="Gutierrez S."/>
        </authorList>
    </citation>
    <scope>NUCLEOTIDE SEQUENCE [LARGE SCALE GENOMIC DNA]</scope>
    <source>
        <strain evidence="2 3">NRRL 20695</strain>
    </source>
</reference>
<organism evidence="2 3">
    <name type="scientific">Fusarium longipes</name>
    <dbReference type="NCBI Taxonomy" id="694270"/>
    <lineage>
        <taxon>Eukaryota</taxon>
        <taxon>Fungi</taxon>
        <taxon>Dikarya</taxon>
        <taxon>Ascomycota</taxon>
        <taxon>Pezizomycotina</taxon>
        <taxon>Sordariomycetes</taxon>
        <taxon>Hypocreomycetidae</taxon>
        <taxon>Hypocreales</taxon>
        <taxon>Nectriaceae</taxon>
        <taxon>Fusarium</taxon>
    </lineage>
</organism>
<dbReference type="OrthoDB" id="5363290at2759"/>
<feature type="transmembrane region" description="Helical" evidence="1">
    <location>
        <begin position="152"/>
        <end position="175"/>
    </location>
</feature>
<keyword evidence="1" id="KW-0812">Transmembrane</keyword>
<comment type="caution">
    <text evidence="2">The sequence shown here is derived from an EMBL/GenBank/DDBJ whole genome shotgun (WGS) entry which is preliminary data.</text>
</comment>
<gene>
    <name evidence="2" type="ORF">FLONG3_4009</name>
</gene>